<reference evidence="2" key="1">
    <citation type="submission" date="2020-03" db="EMBL/GenBank/DDBJ databases">
        <title>The deep terrestrial virosphere.</title>
        <authorList>
            <person name="Holmfeldt K."/>
            <person name="Nilsson E."/>
            <person name="Simone D."/>
            <person name="Lopez-Fernandez M."/>
            <person name="Wu X."/>
            <person name="de Brujin I."/>
            <person name="Lundin D."/>
            <person name="Andersson A."/>
            <person name="Bertilsson S."/>
            <person name="Dopson M."/>
        </authorList>
    </citation>
    <scope>NUCLEOTIDE SEQUENCE</scope>
    <source>
        <strain evidence="1">MM171A00780</strain>
        <strain evidence="2">MM171B01176</strain>
    </source>
</reference>
<gene>
    <name evidence="1" type="ORF">MM171A00780_0004</name>
    <name evidence="2" type="ORF">MM171B01176_0009</name>
</gene>
<dbReference type="EMBL" id="MT143792">
    <property type="protein sequence ID" value="QJB02554.1"/>
    <property type="molecule type" value="Genomic_DNA"/>
</dbReference>
<name>A0A6M3M5V7_9ZZZZ</name>
<proteinExistence type="predicted"/>
<dbReference type="AlphaFoldDB" id="A0A6M3M5V7"/>
<dbReference type="EMBL" id="MT143673">
    <property type="protein sequence ID" value="QJA99895.1"/>
    <property type="molecule type" value="Genomic_DNA"/>
</dbReference>
<protein>
    <submittedName>
        <fullName evidence="2">Uncharacterized protein</fullName>
    </submittedName>
</protein>
<sequence length="68" mass="8124">MKVTFEMEFCKGACIHAVDTIVFDKDGKRDACNHPDLIKPKYYQDTYRLLPRHKIPKWCPLRHGKEYQ</sequence>
<evidence type="ECO:0000313" key="2">
    <source>
        <dbReference type="EMBL" id="QJB02554.1"/>
    </source>
</evidence>
<accession>A0A6M3M5V7</accession>
<organism evidence="2">
    <name type="scientific">viral metagenome</name>
    <dbReference type="NCBI Taxonomy" id="1070528"/>
    <lineage>
        <taxon>unclassified sequences</taxon>
        <taxon>metagenomes</taxon>
        <taxon>organismal metagenomes</taxon>
    </lineage>
</organism>
<evidence type="ECO:0000313" key="1">
    <source>
        <dbReference type="EMBL" id="QJA99895.1"/>
    </source>
</evidence>